<dbReference type="Pfam" id="PF00010">
    <property type="entry name" value="HLH"/>
    <property type="match status" value="1"/>
</dbReference>
<feature type="domain" description="BHLH" evidence="2">
    <location>
        <begin position="21"/>
        <end position="72"/>
    </location>
</feature>
<feature type="region of interest" description="Disordered" evidence="1">
    <location>
        <begin position="1"/>
        <end position="33"/>
    </location>
</feature>
<dbReference type="SUPFAM" id="SSF47459">
    <property type="entry name" value="HLH, helix-loop-helix DNA-binding domain"/>
    <property type="match status" value="1"/>
</dbReference>
<dbReference type="EMBL" id="JAULSN010000014">
    <property type="protein sequence ID" value="KAK3360881.1"/>
    <property type="molecule type" value="Genomic_DNA"/>
</dbReference>
<keyword evidence="4" id="KW-1185">Reference proteome</keyword>
<dbReference type="InterPro" id="IPR011598">
    <property type="entry name" value="bHLH_dom"/>
</dbReference>
<proteinExistence type="predicted"/>
<accession>A0AAE0JTM6</accession>
<reference evidence="3" key="2">
    <citation type="submission" date="2023-06" db="EMBL/GenBank/DDBJ databases">
        <authorList>
            <consortium name="Lawrence Berkeley National Laboratory"/>
            <person name="Haridas S."/>
            <person name="Hensen N."/>
            <person name="Bonometti L."/>
            <person name="Westerberg I."/>
            <person name="Brannstrom I.O."/>
            <person name="Guillou S."/>
            <person name="Cros-Aarteil S."/>
            <person name="Calhoun S."/>
            <person name="Kuo A."/>
            <person name="Mondo S."/>
            <person name="Pangilinan J."/>
            <person name="Riley R."/>
            <person name="Labutti K."/>
            <person name="Andreopoulos B."/>
            <person name="Lipzen A."/>
            <person name="Chen C."/>
            <person name="Yanf M."/>
            <person name="Daum C."/>
            <person name="Ng V."/>
            <person name="Clum A."/>
            <person name="Steindorff A."/>
            <person name="Ohm R."/>
            <person name="Martin F."/>
            <person name="Silar P."/>
            <person name="Natvig D."/>
            <person name="Lalanne C."/>
            <person name="Gautier V."/>
            <person name="Ament-Velasquez S.L."/>
            <person name="Kruys A."/>
            <person name="Hutchinson M.I."/>
            <person name="Powell A.J."/>
            <person name="Barry K."/>
            <person name="Miller A.N."/>
            <person name="Grigoriev I.V."/>
            <person name="Debuchy R."/>
            <person name="Gladieux P."/>
            <person name="Thoren M.H."/>
            <person name="Johannesson H."/>
        </authorList>
    </citation>
    <scope>NUCLEOTIDE SEQUENCE</scope>
    <source>
        <strain evidence="3">CBS 958.72</strain>
    </source>
</reference>
<reference evidence="3" key="1">
    <citation type="journal article" date="2023" name="Mol. Phylogenet. Evol.">
        <title>Genome-scale phylogeny and comparative genomics of the fungal order Sordariales.</title>
        <authorList>
            <person name="Hensen N."/>
            <person name="Bonometti L."/>
            <person name="Westerberg I."/>
            <person name="Brannstrom I.O."/>
            <person name="Guillou S."/>
            <person name="Cros-Aarteil S."/>
            <person name="Calhoun S."/>
            <person name="Haridas S."/>
            <person name="Kuo A."/>
            <person name="Mondo S."/>
            <person name="Pangilinan J."/>
            <person name="Riley R."/>
            <person name="LaButti K."/>
            <person name="Andreopoulos B."/>
            <person name="Lipzen A."/>
            <person name="Chen C."/>
            <person name="Yan M."/>
            <person name="Daum C."/>
            <person name="Ng V."/>
            <person name="Clum A."/>
            <person name="Steindorff A."/>
            <person name="Ohm R.A."/>
            <person name="Martin F."/>
            <person name="Silar P."/>
            <person name="Natvig D.O."/>
            <person name="Lalanne C."/>
            <person name="Gautier V."/>
            <person name="Ament-Velasquez S.L."/>
            <person name="Kruys A."/>
            <person name="Hutchinson M.I."/>
            <person name="Powell A.J."/>
            <person name="Barry K."/>
            <person name="Miller A.N."/>
            <person name="Grigoriev I.V."/>
            <person name="Debuchy R."/>
            <person name="Gladieux P."/>
            <person name="Hiltunen Thoren M."/>
            <person name="Johannesson H."/>
        </authorList>
    </citation>
    <scope>NUCLEOTIDE SEQUENCE</scope>
    <source>
        <strain evidence="3">CBS 958.72</strain>
    </source>
</reference>
<protein>
    <recommendedName>
        <fullName evidence="2">BHLH domain-containing protein</fullName>
    </recommendedName>
</protein>
<evidence type="ECO:0000313" key="4">
    <source>
        <dbReference type="Proteomes" id="UP001287356"/>
    </source>
</evidence>
<dbReference type="InterPro" id="IPR036638">
    <property type="entry name" value="HLH_DNA-bd_sf"/>
</dbReference>
<evidence type="ECO:0000256" key="1">
    <source>
        <dbReference type="SAM" id="MobiDB-lite"/>
    </source>
</evidence>
<organism evidence="3 4">
    <name type="scientific">Lasiosphaeria ovina</name>
    <dbReference type="NCBI Taxonomy" id="92902"/>
    <lineage>
        <taxon>Eukaryota</taxon>
        <taxon>Fungi</taxon>
        <taxon>Dikarya</taxon>
        <taxon>Ascomycota</taxon>
        <taxon>Pezizomycotina</taxon>
        <taxon>Sordariomycetes</taxon>
        <taxon>Sordariomycetidae</taxon>
        <taxon>Sordariales</taxon>
        <taxon>Lasiosphaeriaceae</taxon>
        <taxon>Lasiosphaeria</taxon>
    </lineage>
</organism>
<evidence type="ECO:0000259" key="2">
    <source>
        <dbReference type="PROSITE" id="PS50888"/>
    </source>
</evidence>
<gene>
    <name evidence="3" type="ORF">B0T24DRAFT_685315</name>
</gene>
<evidence type="ECO:0000313" key="3">
    <source>
        <dbReference type="EMBL" id="KAK3360881.1"/>
    </source>
</evidence>
<dbReference type="PROSITE" id="PS50888">
    <property type="entry name" value="BHLH"/>
    <property type="match status" value="1"/>
</dbReference>
<comment type="caution">
    <text evidence="3">The sequence shown here is derived from an EMBL/GenBank/DDBJ whole genome shotgun (WGS) entry which is preliminary data.</text>
</comment>
<sequence length="119" mass="13629">MTDQDGNQRFADEKKRLAKARRRARRNVQENARRHNCRQGFERLSALIPGAEGHAAAERVVLQRAADYIQEQLGEREDLIRELEARGETVDPALKTEYLKGPRSLAVLEKDEMPGYQEA</sequence>
<dbReference type="Proteomes" id="UP001287356">
    <property type="component" value="Unassembled WGS sequence"/>
</dbReference>
<dbReference type="AlphaFoldDB" id="A0AAE0JTM6"/>
<dbReference type="Gene3D" id="4.10.280.10">
    <property type="entry name" value="Helix-loop-helix DNA-binding domain"/>
    <property type="match status" value="1"/>
</dbReference>
<name>A0AAE0JTM6_9PEZI</name>
<feature type="compositionally biased region" description="Basic residues" evidence="1">
    <location>
        <begin position="16"/>
        <end position="26"/>
    </location>
</feature>
<dbReference type="GO" id="GO:0046983">
    <property type="term" value="F:protein dimerization activity"/>
    <property type="evidence" value="ECO:0007669"/>
    <property type="project" value="InterPro"/>
</dbReference>